<gene>
    <name evidence="3" type="ORF">MMAB1_2118</name>
</gene>
<dbReference type="NCBIfam" id="NF041431">
    <property type="entry name" value="S_layer_MEMAR"/>
    <property type="match status" value="1"/>
</dbReference>
<sequence>MKSMTKLIVVAMILAAALVVTPVAARNVASGENIFVGEENVILDTAVGGFAGVNQLVHYTGTVGASSIDKTLSVDAAGKVETLEKGIPTGSYYGQVPGSAVTGASPYVNVYNPELTLDVVLDDASRKDSVNGKSVTRDTKLAFKVKSNVDTYVAGTYMNDNVSIELTLPGGGVVTDFGGQPLKYNADGSTKFIAPIDLSKAEAGTYTAVGKWARTSDFFGKGYDSKPVTFEVLTKALAITANKDSVVRGNSFTVTITAESRTDYILSVKSGDAKSPLIAPGQTAVNYTVAGETDWNRTVKTNAGGTATIQFNTSLNTDDKTFTIRVEDPDPKSDKNDEVKVKVEAGSVTITASGTGTYYIGEELTLSGTSTEGDKVFFFLTGPNLASDGVDLVNLAKVSTTDPDSFTTADVNADDTWSKKWNTAGLAIDAGSYTVYAVSTNASKADLSDAKYSTASISLRSGYITATTSGATVAKGDKLTISGTAQGNPDDVYIWIFGKNYYGTPNSRALNAEKVSVESDGSFEHELKSADTKDLAAGQYFVVVQHPMGDNPGVKYDPNGVIYGDGINNVTLTSLQAPAAATALIDALDSPNIPDTYVKLTFVVEEPQLFIDPIGDKAAGSKFTISGTTNLAVGNTLNIDVTSAAFQPGQKTEASAFSGFGGSAVVQKGDGMNTWSFEVDGTSFKVDQYIVTVESIDAGKTATALFNVVEKEEATPTAEVTTTAPAGEVTTTAPAGEATTEATPTPGFGALVALLVLVQLPSWSCAGSNPN</sequence>
<evidence type="ECO:0000313" key="3">
    <source>
        <dbReference type="EMBL" id="CVK33331.1"/>
    </source>
</evidence>
<reference evidence="3 4" key="1">
    <citation type="submission" date="2016-01" db="EMBL/GenBank/DDBJ databases">
        <authorList>
            <person name="Manzoor S."/>
        </authorList>
    </citation>
    <scope>NUCLEOTIDE SEQUENCE [LARGE SCALE GENOMIC DNA]</scope>
    <source>
        <strain evidence="3">Methanoculleus sp MAB1</strain>
    </source>
</reference>
<dbReference type="AlphaFoldDB" id="A0A0X3BMX0"/>
<proteinExistence type="predicted"/>
<dbReference type="Pfam" id="PF12863">
    <property type="entry name" value="DUF3821"/>
    <property type="match status" value="1"/>
</dbReference>
<feature type="domain" description="DUF3821" evidence="2">
    <location>
        <begin position="31"/>
        <end position="185"/>
    </location>
</feature>
<evidence type="ECO:0000259" key="2">
    <source>
        <dbReference type="Pfam" id="PF12863"/>
    </source>
</evidence>
<evidence type="ECO:0000256" key="1">
    <source>
        <dbReference type="SAM" id="MobiDB-lite"/>
    </source>
</evidence>
<organism evidence="3 4">
    <name type="scientific">Methanoculleus bourgensis</name>
    <dbReference type="NCBI Taxonomy" id="83986"/>
    <lineage>
        <taxon>Archaea</taxon>
        <taxon>Methanobacteriati</taxon>
        <taxon>Methanobacteriota</taxon>
        <taxon>Stenosarchaea group</taxon>
        <taxon>Methanomicrobia</taxon>
        <taxon>Methanomicrobiales</taxon>
        <taxon>Methanomicrobiaceae</taxon>
        <taxon>Methanoculleus</taxon>
    </lineage>
</organism>
<name>A0A0X3BMX0_9EURY</name>
<protein>
    <recommendedName>
        <fullName evidence="2">DUF3821 domain-containing protein</fullName>
    </recommendedName>
</protein>
<dbReference type="Proteomes" id="UP000069850">
    <property type="component" value="Chromosome 1"/>
</dbReference>
<feature type="region of interest" description="Disordered" evidence="1">
    <location>
        <begin position="714"/>
        <end position="742"/>
    </location>
</feature>
<feature type="compositionally biased region" description="Low complexity" evidence="1">
    <location>
        <begin position="715"/>
        <end position="742"/>
    </location>
</feature>
<dbReference type="KEGG" id="mema:MMAB1_2118"/>
<accession>A0A0X3BMX0</accession>
<dbReference type="InterPro" id="IPR024277">
    <property type="entry name" value="DUF3821"/>
</dbReference>
<evidence type="ECO:0000313" key="4">
    <source>
        <dbReference type="Proteomes" id="UP000069850"/>
    </source>
</evidence>
<dbReference type="EMBL" id="LT158599">
    <property type="protein sequence ID" value="CVK33331.1"/>
    <property type="molecule type" value="Genomic_DNA"/>
</dbReference>